<dbReference type="Pfam" id="PF00890">
    <property type="entry name" value="FAD_binding_2"/>
    <property type="match status" value="1"/>
</dbReference>
<evidence type="ECO:0000256" key="1">
    <source>
        <dbReference type="ARBA" id="ARBA00001974"/>
    </source>
</evidence>
<keyword evidence="15" id="KW-1185">Reference proteome</keyword>
<dbReference type="FunFam" id="3.90.700.10:FF:000002">
    <property type="entry name" value="L-aspartate oxidase"/>
    <property type="match status" value="1"/>
</dbReference>
<keyword evidence="5 11" id="KW-0285">Flavoprotein</keyword>
<dbReference type="SUPFAM" id="SSF51905">
    <property type="entry name" value="FAD/NAD(P)-binding domain"/>
    <property type="match status" value="1"/>
</dbReference>
<dbReference type="Proteomes" id="UP000270261">
    <property type="component" value="Unassembled WGS sequence"/>
</dbReference>
<dbReference type="OrthoDB" id="9806724at2"/>
<comment type="function">
    <text evidence="11">Catalyzes the oxidation of L-aspartate to iminoaspartate.</text>
</comment>
<evidence type="ECO:0000256" key="4">
    <source>
        <dbReference type="ARBA" id="ARBA00012173"/>
    </source>
</evidence>
<keyword evidence="8 11" id="KW-0560">Oxidoreductase</keyword>
<evidence type="ECO:0000256" key="11">
    <source>
        <dbReference type="RuleBase" id="RU362049"/>
    </source>
</evidence>
<evidence type="ECO:0000256" key="12">
    <source>
        <dbReference type="SAM" id="MobiDB-lite"/>
    </source>
</evidence>
<accession>A0A3R8MXV3</accession>
<comment type="subcellular location">
    <subcellularLocation>
        <location evidence="11">Cytoplasm</location>
    </subcellularLocation>
</comment>
<keyword evidence="6 11" id="KW-0662">Pyridine nucleotide biosynthesis</keyword>
<dbReference type="GO" id="GO:0008734">
    <property type="term" value="F:L-aspartate oxidase activity"/>
    <property type="evidence" value="ECO:0007669"/>
    <property type="project" value="UniProtKB-UniRule"/>
</dbReference>
<dbReference type="Gene3D" id="3.90.700.10">
    <property type="entry name" value="Succinate dehydrogenase/fumarate reductase flavoprotein, catalytic domain"/>
    <property type="match status" value="1"/>
</dbReference>
<evidence type="ECO:0000256" key="7">
    <source>
        <dbReference type="ARBA" id="ARBA00022827"/>
    </source>
</evidence>
<dbReference type="Gene3D" id="1.20.58.100">
    <property type="entry name" value="Fumarate reductase/succinate dehydrogenase flavoprotein-like, C-terminal domain"/>
    <property type="match status" value="1"/>
</dbReference>
<keyword evidence="7 11" id="KW-0274">FAD</keyword>
<dbReference type="AlphaFoldDB" id="A0A3R8MXV3"/>
<evidence type="ECO:0000259" key="13">
    <source>
        <dbReference type="Pfam" id="PF00890"/>
    </source>
</evidence>
<dbReference type="SUPFAM" id="SSF56425">
    <property type="entry name" value="Succinate dehydrogenase/fumarate reductase flavoprotein, catalytic domain"/>
    <property type="match status" value="1"/>
</dbReference>
<reference evidence="14 15" key="1">
    <citation type="submission" date="2018-11" db="EMBL/GenBank/DDBJ databases">
        <title>Genome sequencing of Lautropia sp. KCOM 2505 (= ChDC F240).</title>
        <authorList>
            <person name="Kook J.-K."/>
            <person name="Park S.-N."/>
            <person name="Lim Y.K."/>
        </authorList>
    </citation>
    <scope>NUCLEOTIDE SEQUENCE [LARGE SCALE GENOMIC DNA]</scope>
    <source>
        <strain evidence="14 15">KCOM 2505</strain>
    </source>
</reference>
<proteinExistence type="inferred from homology"/>
<evidence type="ECO:0000256" key="3">
    <source>
        <dbReference type="ARBA" id="ARBA00008562"/>
    </source>
</evidence>
<feature type="region of interest" description="Disordered" evidence="12">
    <location>
        <begin position="435"/>
        <end position="476"/>
    </location>
</feature>
<dbReference type="InterPro" id="IPR003953">
    <property type="entry name" value="FAD-dep_OxRdtase_2_FAD-bd"/>
</dbReference>
<protein>
    <recommendedName>
        <fullName evidence="4 10">L-aspartate oxidase</fullName>
        <ecNumber evidence="4 10">1.4.3.16</ecNumber>
    </recommendedName>
</protein>
<comment type="pathway">
    <text evidence="2 11">Cofactor biosynthesis; NAD(+) biosynthesis; iminoaspartate from L-aspartate (oxidase route): step 1/1.</text>
</comment>
<feature type="compositionally biased region" description="Low complexity" evidence="12">
    <location>
        <begin position="455"/>
        <end position="465"/>
    </location>
</feature>
<evidence type="ECO:0000256" key="5">
    <source>
        <dbReference type="ARBA" id="ARBA00022630"/>
    </source>
</evidence>
<dbReference type="PANTHER" id="PTHR42716:SF2">
    <property type="entry name" value="L-ASPARTATE OXIDASE, CHLOROPLASTIC"/>
    <property type="match status" value="1"/>
</dbReference>
<comment type="similarity">
    <text evidence="3 11">Belongs to the FAD-dependent oxidoreductase 2 family. NadB subfamily.</text>
</comment>
<dbReference type="InterPro" id="IPR027477">
    <property type="entry name" value="Succ_DH/fumarate_Rdtase_cat_sf"/>
</dbReference>
<evidence type="ECO:0000256" key="10">
    <source>
        <dbReference type="NCBIfam" id="TIGR00551"/>
    </source>
</evidence>
<evidence type="ECO:0000256" key="8">
    <source>
        <dbReference type="ARBA" id="ARBA00023002"/>
    </source>
</evidence>
<dbReference type="GO" id="GO:0034628">
    <property type="term" value="P:'de novo' NAD+ biosynthetic process from L-aspartate"/>
    <property type="evidence" value="ECO:0007669"/>
    <property type="project" value="TreeGrafter"/>
</dbReference>
<evidence type="ECO:0000256" key="2">
    <source>
        <dbReference type="ARBA" id="ARBA00004950"/>
    </source>
</evidence>
<dbReference type="NCBIfam" id="TIGR00551">
    <property type="entry name" value="nadB"/>
    <property type="match status" value="1"/>
</dbReference>
<dbReference type="InterPro" id="IPR005288">
    <property type="entry name" value="NadB"/>
</dbReference>
<dbReference type="PANTHER" id="PTHR42716">
    <property type="entry name" value="L-ASPARTATE OXIDASE"/>
    <property type="match status" value="1"/>
</dbReference>
<evidence type="ECO:0000256" key="6">
    <source>
        <dbReference type="ARBA" id="ARBA00022642"/>
    </source>
</evidence>
<dbReference type="EC" id="1.4.3.16" evidence="4 10"/>
<comment type="cofactor">
    <cofactor evidence="1 11">
        <name>FAD</name>
        <dbReference type="ChEBI" id="CHEBI:57692"/>
    </cofactor>
</comment>
<organism evidence="14 15">
    <name type="scientific">Lautropia dentalis</name>
    <dbReference type="NCBI Taxonomy" id="2490857"/>
    <lineage>
        <taxon>Bacteria</taxon>
        <taxon>Pseudomonadati</taxon>
        <taxon>Pseudomonadota</taxon>
        <taxon>Betaproteobacteria</taxon>
        <taxon>Burkholderiales</taxon>
        <taxon>Burkholderiaceae</taxon>
        <taxon>Lautropia</taxon>
    </lineage>
</organism>
<dbReference type="InterPro" id="IPR037099">
    <property type="entry name" value="Fum_R/Succ_DH_flav-like_C_sf"/>
</dbReference>
<dbReference type="RefSeq" id="WP_125094296.1">
    <property type="nucleotide sequence ID" value="NZ_RRUE01000001.1"/>
</dbReference>
<name>A0A3R8MXV3_9BURK</name>
<dbReference type="InterPro" id="IPR036188">
    <property type="entry name" value="FAD/NAD-bd_sf"/>
</dbReference>
<gene>
    <name evidence="14" type="primary">nadB</name>
    <name evidence="14" type="ORF">EHV23_00825</name>
</gene>
<dbReference type="Gene3D" id="3.50.50.60">
    <property type="entry name" value="FAD/NAD(P)-binding domain"/>
    <property type="match status" value="1"/>
</dbReference>
<evidence type="ECO:0000256" key="9">
    <source>
        <dbReference type="ARBA" id="ARBA00048305"/>
    </source>
</evidence>
<dbReference type="GO" id="GO:0005737">
    <property type="term" value="C:cytoplasm"/>
    <property type="evidence" value="ECO:0007669"/>
    <property type="project" value="UniProtKB-SubCell"/>
</dbReference>
<dbReference type="UniPathway" id="UPA00253">
    <property type="reaction ID" value="UER00326"/>
</dbReference>
<sequence>MKPRNADHDVIIVGNGLAALTLALSLPESLRIALLCKYRLDDNASSRAQGGIAAVLDRLDRLDDHVADTLVAGAGLCDEAAVRAILSQGRAAIEWLIGTGVPFSRTDTGSLHLTREGGHGASRIAHVADHTGLSIMQALYRAVASRPNIRQLEQTMAVDLLQDDEERCVGVRVLHQGQLQPMLATSVVLASGGCGQVYARTTTPTACTGDGIAMAFRAGCAAANMAFMQFHPTGFAGHAGPSRFLTDIGAGLSDTDGQEPIFLISEAVRGEGGILRNEAGERFMPSYDSRAELAPRDIVARAIAAEIGRQSLPHVWLDISHRPPSFILEHFPTIHAHCLAHGIDITRSPIPVGPVQHYTCGGIVCDTAGHTQVENLFCLGEAACTGLHGANRLASNSLLECVVMGRNAARAIADGARWHHPMIRAMTMVSKHDMVQDASSAPRETTVAAAERDASAPFAQPAPASRVADESGTALPPFDRRSLQALVSRNLGILRSTPGLAHAHAVLTAWQAHIQPPVSVSGHEDLNLLTCARIIEASARQCPTSIGAHCNVDLTAAPPPTASTAHRRQPSAQPGA</sequence>
<dbReference type="SUPFAM" id="SSF46977">
    <property type="entry name" value="Succinate dehydrogenase/fumarate reductase flavoprotein C-terminal domain"/>
    <property type="match status" value="1"/>
</dbReference>
<comment type="catalytic activity">
    <reaction evidence="9">
        <text>L-aspartate + O2 = iminosuccinate + H2O2</text>
        <dbReference type="Rhea" id="RHEA:25876"/>
        <dbReference type="ChEBI" id="CHEBI:15379"/>
        <dbReference type="ChEBI" id="CHEBI:16240"/>
        <dbReference type="ChEBI" id="CHEBI:29991"/>
        <dbReference type="ChEBI" id="CHEBI:77875"/>
        <dbReference type="EC" id="1.4.3.16"/>
    </reaction>
    <physiologicalReaction direction="left-to-right" evidence="9">
        <dbReference type="Rhea" id="RHEA:25877"/>
    </physiologicalReaction>
</comment>
<evidence type="ECO:0000313" key="14">
    <source>
        <dbReference type="EMBL" id="RRN44864.1"/>
    </source>
</evidence>
<comment type="caution">
    <text evidence="14">The sequence shown here is derived from an EMBL/GenBank/DDBJ whole genome shotgun (WGS) entry which is preliminary data.</text>
</comment>
<dbReference type="EMBL" id="RRUE01000001">
    <property type="protein sequence ID" value="RRN44864.1"/>
    <property type="molecule type" value="Genomic_DNA"/>
</dbReference>
<evidence type="ECO:0000313" key="15">
    <source>
        <dbReference type="Proteomes" id="UP000270261"/>
    </source>
</evidence>
<feature type="domain" description="FAD-dependent oxidoreductase 2 FAD-binding" evidence="13">
    <location>
        <begin position="9"/>
        <end position="398"/>
    </location>
</feature>